<dbReference type="PANTHER" id="PTHR11851:SF49">
    <property type="entry name" value="MITOCHONDRIAL-PROCESSING PEPTIDASE SUBUNIT ALPHA"/>
    <property type="match status" value="1"/>
</dbReference>
<comment type="function">
    <text evidence="1">Substrate recognition and binding subunit of the essential mitochondrial processing protease (MPP), which cleaves the mitochondrial sequence off newly imported precursors proteins.</text>
</comment>
<dbReference type="OrthoDB" id="10251424at2759"/>
<dbReference type="SUPFAM" id="SSF63411">
    <property type="entry name" value="LuxS/MPP-like metallohydrolase"/>
    <property type="match status" value="2"/>
</dbReference>
<dbReference type="GO" id="GO:0046872">
    <property type="term" value="F:metal ion binding"/>
    <property type="evidence" value="ECO:0007669"/>
    <property type="project" value="InterPro"/>
</dbReference>
<dbReference type="InterPro" id="IPR011249">
    <property type="entry name" value="Metalloenz_LuxS/M16"/>
</dbReference>
<dbReference type="Proteomes" id="UP000054282">
    <property type="component" value="Unassembled WGS sequence"/>
</dbReference>
<dbReference type="GO" id="GO:0005739">
    <property type="term" value="C:mitochondrion"/>
    <property type="evidence" value="ECO:0007669"/>
    <property type="project" value="TreeGrafter"/>
</dbReference>
<evidence type="ECO:0000256" key="2">
    <source>
        <dbReference type="ARBA" id="ARBA00007261"/>
    </source>
</evidence>
<organism evidence="5 6">
    <name type="scientific">Plasmodium falciparum (isolate Dd2)</name>
    <dbReference type="NCBI Taxonomy" id="57267"/>
    <lineage>
        <taxon>Eukaryota</taxon>
        <taxon>Sar</taxon>
        <taxon>Alveolata</taxon>
        <taxon>Apicomplexa</taxon>
        <taxon>Aconoidasida</taxon>
        <taxon>Haemosporida</taxon>
        <taxon>Plasmodiidae</taxon>
        <taxon>Plasmodium</taxon>
        <taxon>Plasmodium (Laverania)</taxon>
    </lineage>
</organism>
<dbReference type="OMA" id="SEMTHVA"/>
<evidence type="ECO:0000259" key="3">
    <source>
        <dbReference type="Pfam" id="PF00675"/>
    </source>
</evidence>
<sequence length="515" mass="59238">MKKNIQCLNIFYKTKWRNIHNSSIVRSKENLNLQKIYTGEKQNFNKVSFKKEKIEDVIKEVKFDYYYFNEGKKNKYKDIPLNISIINESDFPPFKAVDEKLHFSVLENDLKIISTNRNNSVCSIGLYVRGGSGSEEINDKVNEQGMGVMLENMAFHSTAHLSHLRTINSLEKIGATVSCNAFRGTYGVMFYFQDFIMGNENNVNRLNLMREKLFENNELYITELLHNTAWYNNTLGNKLYVYESSIENYTSENLRNFMLKHFSPKNMTLIGVNVEHDELTKWTSRAFQDYVPIPYTNQKEVTPKYTGGFISVEDKNVKKTNIAIAYETQGGWKSSDMITLTVLQTLMGGGGSFSTGGPGKGMYSRLFLNVLNSYNFIESCMAFSTQHSDTGLFGLYFTGEPSNTSDIIKAMALEFQKMNRVTDEELNRAKKSLKSFMWMSLEYKSILMEDLARQMMILNRILTGKQLSDAIDSITKEDIQRVVHNFLKTKPTVVVYGNINYSPHYDEICNILGHK</sequence>
<dbReference type="FunFam" id="3.30.830.10:FF:000049">
    <property type="entry name" value="Mitochondrial processing peptidase alpha subunit"/>
    <property type="match status" value="1"/>
</dbReference>
<dbReference type="InterPro" id="IPR050361">
    <property type="entry name" value="MPP/UQCRC_Complex"/>
</dbReference>
<feature type="domain" description="Peptidase M16 N-terminal" evidence="3">
    <location>
        <begin position="112"/>
        <end position="219"/>
    </location>
</feature>
<gene>
    <name evidence="5" type="ORF">PFDG_02249</name>
</gene>
<evidence type="ECO:0008006" key="7">
    <source>
        <dbReference type="Google" id="ProtNLM"/>
    </source>
</evidence>
<evidence type="ECO:0000259" key="4">
    <source>
        <dbReference type="Pfam" id="PF05193"/>
    </source>
</evidence>
<dbReference type="Pfam" id="PF05193">
    <property type="entry name" value="Peptidase_M16_C"/>
    <property type="match status" value="1"/>
</dbReference>
<name>A0A0L7M6F2_PLAF4</name>
<evidence type="ECO:0000313" key="5">
    <source>
        <dbReference type="EMBL" id="KOB88424.1"/>
    </source>
</evidence>
<dbReference type="EMBL" id="GG701643">
    <property type="protein sequence ID" value="KOB88424.1"/>
    <property type="molecule type" value="Genomic_DNA"/>
</dbReference>
<evidence type="ECO:0000313" key="6">
    <source>
        <dbReference type="Proteomes" id="UP000054282"/>
    </source>
</evidence>
<dbReference type="InterPro" id="IPR007863">
    <property type="entry name" value="Peptidase_M16_C"/>
</dbReference>
<reference evidence="6" key="1">
    <citation type="submission" date="2006-09" db="EMBL/GenBank/DDBJ databases">
        <title>Annotation of Plasmodium falciparum Dd2.</title>
        <authorList>
            <consortium name="The Broad Institute Genome Sequencing Platform"/>
            <person name="Volkman S.K."/>
            <person name="Neafsey D.E."/>
            <person name="Dash A.P."/>
            <person name="Chitnis C.E."/>
            <person name="Hartl D.L."/>
            <person name="Young S.K."/>
            <person name="Zeng Q."/>
            <person name="Koehrsen M."/>
            <person name="Alvarado L."/>
            <person name="Berlin A."/>
            <person name="Borenstein D."/>
            <person name="Chapman S.B."/>
            <person name="Chen Z."/>
            <person name="Engels R."/>
            <person name="Freedman E."/>
            <person name="Gellesch M."/>
            <person name="Goldberg J."/>
            <person name="Griggs A."/>
            <person name="Gujja S."/>
            <person name="Heilman E.R."/>
            <person name="Heiman D.I."/>
            <person name="Howarth C."/>
            <person name="Jen D."/>
            <person name="Larson L."/>
            <person name="Mehta T."/>
            <person name="Neiman D."/>
            <person name="Park D."/>
            <person name="Pearson M."/>
            <person name="Roberts A."/>
            <person name="Saif S."/>
            <person name="Shea T."/>
            <person name="Shenoy N."/>
            <person name="Sisk P."/>
            <person name="Stolte C."/>
            <person name="Sykes S."/>
            <person name="Walk T."/>
            <person name="White J."/>
            <person name="Yandava C."/>
            <person name="Haas B."/>
            <person name="Henn M.R."/>
            <person name="Nusbaum C."/>
            <person name="Birren B."/>
        </authorList>
    </citation>
    <scope>NUCLEOTIDE SEQUENCE [LARGE SCALE GENOMIC DNA]</scope>
</reference>
<dbReference type="Pfam" id="PF00675">
    <property type="entry name" value="Peptidase_M16"/>
    <property type="match status" value="1"/>
</dbReference>
<comment type="similarity">
    <text evidence="2">Belongs to the peptidase M16 family.</text>
</comment>
<dbReference type="AlphaFoldDB" id="A0A0L7M6F2"/>
<dbReference type="InterPro" id="IPR011765">
    <property type="entry name" value="Pept_M16_N"/>
</dbReference>
<dbReference type="Gene3D" id="3.30.830.10">
    <property type="entry name" value="Metalloenzyme, LuxS/M16 peptidase-like"/>
    <property type="match status" value="3"/>
</dbReference>
<accession>A0A0L7M6F2</accession>
<proteinExistence type="inferred from homology"/>
<dbReference type="KEGG" id="pfd:PFDG_02249"/>
<feature type="domain" description="Peptidase M16 C-terminal" evidence="4">
    <location>
        <begin position="250"/>
        <end position="433"/>
    </location>
</feature>
<protein>
    <recommendedName>
        <fullName evidence="7">Mitochondrial processing peptidase alpha subunit</fullName>
    </recommendedName>
</protein>
<evidence type="ECO:0000256" key="1">
    <source>
        <dbReference type="ARBA" id="ARBA00002123"/>
    </source>
</evidence>
<reference evidence="6" key="2">
    <citation type="submission" date="2006-09" db="EMBL/GenBank/DDBJ databases">
        <title>The genome sequence of Plasmodium falciparum Dd2.</title>
        <authorList>
            <consortium name="The Broad Institute Genome Sequencing Platform"/>
            <person name="Birren B."/>
            <person name="Lander E."/>
            <person name="Galagan J."/>
            <person name="Nusbaum C."/>
            <person name="Devon K."/>
            <person name="Henn M."/>
            <person name="Jaffe D."/>
            <person name="Butler J."/>
            <person name="Alvarez P."/>
            <person name="Gnerre S."/>
            <person name="Grabherr M."/>
            <person name="Kleber M."/>
            <person name="Mauceli E."/>
            <person name="Brockman W."/>
            <person name="MacCallum I.A."/>
            <person name="Rounsley S."/>
            <person name="Young S."/>
            <person name="LaButti K."/>
            <person name="Pushparaj V."/>
            <person name="DeCaprio D."/>
            <person name="Crawford M."/>
            <person name="Koehrsen M."/>
            <person name="Engels R."/>
            <person name="Montgomery P."/>
            <person name="Pearson M."/>
            <person name="Howarth C."/>
            <person name="Larson L."/>
            <person name="Luoma S."/>
            <person name="White J."/>
            <person name="Kodira C."/>
            <person name="Zeng Q."/>
            <person name="O'Leary S."/>
            <person name="Yandava C."/>
            <person name="Alvarado L."/>
            <person name="Wirth D."/>
            <person name="Volkman S."/>
            <person name="Hartl D."/>
        </authorList>
    </citation>
    <scope>NUCLEOTIDE SEQUENCE [LARGE SCALE GENOMIC DNA]</scope>
</reference>
<dbReference type="PANTHER" id="PTHR11851">
    <property type="entry name" value="METALLOPROTEASE"/>
    <property type="match status" value="1"/>
</dbReference>